<comment type="similarity">
    <text evidence="1 11">Belongs to the GatB/GatE family. GatB subfamily.</text>
</comment>
<dbReference type="PANTHER" id="PTHR11659:SF0">
    <property type="entry name" value="GLUTAMYL-TRNA(GLN) AMIDOTRANSFERASE SUBUNIT B, MITOCHONDRIAL"/>
    <property type="match status" value="1"/>
</dbReference>
<dbReference type="Pfam" id="PF02934">
    <property type="entry name" value="GatB_N"/>
    <property type="match status" value="1"/>
</dbReference>
<evidence type="ECO:0000256" key="10">
    <source>
        <dbReference type="ARBA" id="ARBA00047913"/>
    </source>
</evidence>
<evidence type="ECO:0000259" key="12">
    <source>
        <dbReference type="SMART" id="SM00845"/>
    </source>
</evidence>
<dbReference type="FunFam" id="1.10.10.410:FF:000001">
    <property type="entry name" value="Aspartyl/glutamyl-tRNA(Asn/Gln) amidotransferase subunit B"/>
    <property type="match status" value="1"/>
</dbReference>
<dbReference type="InterPro" id="IPR017958">
    <property type="entry name" value="Gln-tRNA_amidoTrfase_suB_CS"/>
</dbReference>
<evidence type="ECO:0000256" key="4">
    <source>
        <dbReference type="ARBA" id="ARBA00022598"/>
    </source>
</evidence>
<comment type="catalytic activity">
    <reaction evidence="10 11">
        <text>L-glutamyl-tRNA(Gln) + L-glutamine + ATP + H2O = L-glutaminyl-tRNA(Gln) + L-glutamate + ADP + phosphate + H(+)</text>
        <dbReference type="Rhea" id="RHEA:17521"/>
        <dbReference type="Rhea" id="RHEA-COMP:9681"/>
        <dbReference type="Rhea" id="RHEA-COMP:9684"/>
        <dbReference type="ChEBI" id="CHEBI:15377"/>
        <dbReference type="ChEBI" id="CHEBI:15378"/>
        <dbReference type="ChEBI" id="CHEBI:29985"/>
        <dbReference type="ChEBI" id="CHEBI:30616"/>
        <dbReference type="ChEBI" id="CHEBI:43474"/>
        <dbReference type="ChEBI" id="CHEBI:58359"/>
        <dbReference type="ChEBI" id="CHEBI:78520"/>
        <dbReference type="ChEBI" id="CHEBI:78521"/>
        <dbReference type="ChEBI" id="CHEBI:456216"/>
    </reaction>
</comment>
<dbReference type="SMART" id="SM00845">
    <property type="entry name" value="GatB_Yqey"/>
    <property type="match status" value="1"/>
</dbReference>
<dbReference type="InterPro" id="IPR017959">
    <property type="entry name" value="Asn/Gln-tRNA_amidoTrfase_suB/E"/>
</dbReference>
<dbReference type="NCBIfam" id="NF004015">
    <property type="entry name" value="PRK05477.1-5"/>
    <property type="match status" value="1"/>
</dbReference>
<dbReference type="SUPFAM" id="SSF89095">
    <property type="entry name" value="GatB/YqeY motif"/>
    <property type="match status" value="1"/>
</dbReference>
<dbReference type="AlphaFoldDB" id="A0A2T0X9E0"/>
<dbReference type="InterPro" id="IPR023168">
    <property type="entry name" value="GatB_Yqey_C_2"/>
</dbReference>
<dbReference type="GO" id="GO:0006412">
    <property type="term" value="P:translation"/>
    <property type="evidence" value="ECO:0007669"/>
    <property type="project" value="UniProtKB-UniRule"/>
</dbReference>
<dbReference type="Pfam" id="PF02637">
    <property type="entry name" value="GatB_Yqey"/>
    <property type="match status" value="1"/>
</dbReference>
<dbReference type="NCBIfam" id="NF004012">
    <property type="entry name" value="PRK05477.1-2"/>
    <property type="match status" value="1"/>
</dbReference>
<dbReference type="GO" id="GO:0050567">
    <property type="term" value="F:glutaminyl-tRNA synthase (glutamine-hydrolyzing) activity"/>
    <property type="evidence" value="ECO:0007669"/>
    <property type="project" value="UniProtKB-UniRule"/>
</dbReference>
<dbReference type="PANTHER" id="PTHR11659">
    <property type="entry name" value="GLUTAMYL-TRNA GLN AMIDOTRANSFERASE SUBUNIT B MITOCHONDRIAL AND PROKARYOTIC PET112-RELATED"/>
    <property type="match status" value="1"/>
</dbReference>
<dbReference type="Gene3D" id="1.10.150.380">
    <property type="entry name" value="GatB domain, N-terminal subdomain"/>
    <property type="match status" value="1"/>
</dbReference>
<evidence type="ECO:0000256" key="1">
    <source>
        <dbReference type="ARBA" id="ARBA00005306"/>
    </source>
</evidence>
<name>A0A2T0X9E0_9RHOB</name>
<dbReference type="RefSeq" id="WP_106159922.1">
    <property type="nucleotide sequence ID" value="NZ_PVTT01000001.1"/>
</dbReference>
<dbReference type="InterPro" id="IPR004413">
    <property type="entry name" value="GatB"/>
</dbReference>
<dbReference type="InterPro" id="IPR003789">
    <property type="entry name" value="Asn/Gln_tRNA_amidoTrase-B-like"/>
</dbReference>
<dbReference type="NCBIfam" id="NF004014">
    <property type="entry name" value="PRK05477.1-4"/>
    <property type="match status" value="1"/>
</dbReference>
<dbReference type="GO" id="GO:0070681">
    <property type="term" value="P:glutaminyl-tRNAGln biosynthesis via transamidation"/>
    <property type="evidence" value="ECO:0007669"/>
    <property type="project" value="TreeGrafter"/>
</dbReference>
<evidence type="ECO:0000256" key="9">
    <source>
        <dbReference type="ARBA" id="ARBA00047380"/>
    </source>
</evidence>
<comment type="subunit">
    <text evidence="2 11">Heterotrimer of A, B and C subunits.</text>
</comment>
<dbReference type="EMBL" id="PVTT01000001">
    <property type="protein sequence ID" value="PRY95556.1"/>
    <property type="molecule type" value="Genomic_DNA"/>
</dbReference>
<keyword evidence="5 11" id="KW-0547">Nucleotide-binding</keyword>
<proteinExistence type="inferred from homology"/>
<dbReference type="Proteomes" id="UP000238801">
    <property type="component" value="Unassembled WGS sequence"/>
</dbReference>
<dbReference type="InterPro" id="IPR042114">
    <property type="entry name" value="GatB_C_1"/>
</dbReference>
<keyword evidence="7 11" id="KW-0648">Protein biosynthesis</keyword>
<dbReference type="InterPro" id="IPR006075">
    <property type="entry name" value="Asn/Gln-tRNA_Trfase_suB/E_cat"/>
</dbReference>
<comment type="catalytic activity">
    <reaction evidence="9 11">
        <text>L-aspartyl-tRNA(Asn) + L-glutamine + ATP + H2O = L-asparaginyl-tRNA(Asn) + L-glutamate + ADP + phosphate + 2 H(+)</text>
        <dbReference type="Rhea" id="RHEA:14513"/>
        <dbReference type="Rhea" id="RHEA-COMP:9674"/>
        <dbReference type="Rhea" id="RHEA-COMP:9677"/>
        <dbReference type="ChEBI" id="CHEBI:15377"/>
        <dbReference type="ChEBI" id="CHEBI:15378"/>
        <dbReference type="ChEBI" id="CHEBI:29985"/>
        <dbReference type="ChEBI" id="CHEBI:30616"/>
        <dbReference type="ChEBI" id="CHEBI:43474"/>
        <dbReference type="ChEBI" id="CHEBI:58359"/>
        <dbReference type="ChEBI" id="CHEBI:78515"/>
        <dbReference type="ChEBI" id="CHEBI:78516"/>
        <dbReference type="ChEBI" id="CHEBI:456216"/>
    </reaction>
</comment>
<keyword evidence="6 11" id="KW-0067">ATP-binding</keyword>
<evidence type="ECO:0000256" key="11">
    <source>
        <dbReference type="HAMAP-Rule" id="MF_00121"/>
    </source>
</evidence>
<sequence>MLDLTYPAPAPKVIQGAKEDWELVIGLEVHAQVASKAKLFSGASTAFGAEPNSNVSFVDAAMPGMLPVINEFCVEQAVRTGLGLKAEINLASAFDRKNYFYPDLPQGYQISQLYHPIVGEGEVLVEMGDGTARTVRIERIHLEQDAGKSIHDMDPTLSFVDLNRTGVALMEIVSRPDIRGPEEAAAYVAKLRQIMRYLGTCDGNMQNGNLRADVNVSVCRPGDYERYQETQEFSHLGTRCEIKNMNSLRFIQAAIEHEARRQIAILEDGGAVVQETRLYDPNRGETRSMRSKEEAHDYRYFPDPDLLPLEIEQGWVDAIASALPELPDEKKARLMAEYGIKDYDASVLTADAESAAFFEAVAKGRDGKQAANWVINDLFGRLKADETALADSPVSAAQLGGILDLIGSDKISGKIAKELFEIVWTEGGDPASIVDERGMAQVTDTGAIDAALDEIIAANPAQVEKAGTNPKLAGWFVGQVMKATGGKANPKAVNEAVRRKLA</sequence>
<evidence type="ECO:0000256" key="6">
    <source>
        <dbReference type="ARBA" id="ARBA00022840"/>
    </source>
</evidence>
<dbReference type="GO" id="GO:0005524">
    <property type="term" value="F:ATP binding"/>
    <property type="evidence" value="ECO:0007669"/>
    <property type="project" value="UniProtKB-KW"/>
</dbReference>
<dbReference type="HAMAP" id="MF_00121">
    <property type="entry name" value="GatB"/>
    <property type="match status" value="1"/>
</dbReference>
<dbReference type="OrthoDB" id="9804078at2"/>
<dbReference type="GO" id="GO:0050566">
    <property type="term" value="F:asparaginyl-tRNA synthase (glutamine-hydrolyzing) activity"/>
    <property type="evidence" value="ECO:0007669"/>
    <property type="project" value="RHEA"/>
</dbReference>
<dbReference type="GO" id="GO:0016740">
    <property type="term" value="F:transferase activity"/>
    <property type="evidence" value="ECO:0007669"/>
    <property type="project" value="UniProtKB-KW"/>
</dbReference>
<dbReference type="Gene3D" id="1.10.10.410">
    <property type="match status" value="1"/>
</dbReference>
<dbReference type="PROSITE" id="PS01234">
    <property type="entry name" value="GATB"/>
    <property type="match status" value="1"/>
</dbReference>
<dbReference type="InterPro" id="IPR014746">
    <property type="entry name" value="Gln_synth/guanido_kin_cat_dom"/>
</dbReference>
<dbReference type="NCBIfam" id="TIGR00133">
    <property type="entry name" value="gatB"/>
    <property type="match status" value="1"/>
</dbReference>
<evidence type="ECO:0000256" key="8">
    <source>
        <dbReference type="ARBA" id="ARBA00024799"/>
    </source>
</evidence>
<keyword evidence="13" id="KW-0808">Transferase</keyword>
<keyword evidence="4 11" id="KW-0436">Ligase</keyword>
<protein>
    <recommendedName>
        <fullName evidence="3 11">Aspartyl/glutamyl-tRNA(Asn/Gln) amidotransferase subunit B</fullName>
        <shortName evidence="11">Asp/Glu-ADT subunit B</shortName>
        <ecNumber evidence="11">6.3.5.-</ecNumber>
    </recommendedName>
</protein>
<evidence type="ECO:0000256" key="7">
    <source>
        <dbReference type="ARBA" id="ARBA00022917"/>
    </source>
</evidence>
<evidence type="ECO:0000313" key="14">
    <source>
        <dbReference type="Proteomes" id="UP000238801"/>
    </source>
</evidence>
<gene>
    <name evidence="11" type="primary">gatB</name>
    <name evidence="13" type="ORF">BCF33_1177</name>
</gene>
<feature type="domain" description="Asn/Gln amidotransferase" evidence="12">
    <location>
        <begin position="356"/>
        <end position="501"/>
    </location>
</feature>
<evidence type="ECO:0000256" key="2">
    <source>
        <dbReference type="ARBA" id="ARBA00011123"/>
    </source>
</evidence>
<organism evidence="13 14">
    <name type="scientific">Hasllibacter halocynthiae</name>
    <dbReference type="NCBI Taxonomy" id="595589"/>
    <lineage>
        <taxon>Bacteria</taxon>
        <taxon>Pseudomonadati</taxon>
        <taxon>Pseudomonadota</taxon>
        <taxon>Alphaproteobacteria</taxon>
        <taxon>Rhodobacterales</taxon>
        <taxon>Roseobacteraceae</taxon>
        <taxon>Hasllibacter</taxon>
    </lineage>
</organism>
<keyword evidence="14" id="KW-1185">Reference proteome</keyword>
<dbReference type="SUPFAM" id="SSF55931">
    <property type="entry name" value="Glutamine synthetase/guanido kinase"/>
    <property type="match status" value="1"/>
</dbReference>
<evidence type="ECO:0000313" key="13">
    <source>
        <dbReference type="EMBL" id="PRY95556.1"/>
    </source>
</evidence>
<dbReference type="FunFam" id="1.10.150.380:FF:000001">
    <property type="entry name" value="Aspartyl/glutamyl-tRNA(Asn/Gln) amidotransferase subunit B"/>
    <property type="match status" value="1"/>
</dbReference>
<reference evidence="13 14" key="1">
    <citation type="submission" date="2018-03" db="EMBL/GenBank/DDBJ databases">
        <title>Genomic Encyclopedia of Archaeal and Bacterial Type Strains, Phase II (KMG-II): from individual species to whole genera.</title>
        <authorList>
            <person name="Goeker M."/>
        </authorList>
    </citation>
    <scope>NUCLEOTIDE SEQUENCE [LARGE SCALE GENOMIC DNA]</scope>
    <source>
        <strain evidence="13 14">DSM 29318</strain>
    </source>
</reference>
<dbReference type="InterPro" id="IPR018027">
    <property type="entry name" value="Asn/Gln_amidotransferase"/>
</dbReference>
<accession>A0A2T0X9E0</accession>
<evidence type="ECO:0000256" key="5">
    <source>
        <dbReference type="ARBA" id="ARBA00022741"/>
    </source>
</evidence>
<evidence type="ECO:0000256" key="3">
    <source>
        <dbReference type="ARBA" id="ARBA00016923"/>
    </source>
</evidence>
<comment type="caution">
    <text evidence="13">The sequence shown here is derived from an EMBL/GenBank/DDBJ whole genome shotgun (WGS) entry which is preliminary data.</text>
</comment>
<comment type="function">
    <text evidence="8 11">Allows the formation of correctly charged Asn-tRNA(Asn) or Gln-tRNA(Gln) through the transamidation of misacylated Asp-tRNA(Asn) or Glu-tRNA(Gln) in organisms which lack either or both of asparaginyl-tRNA or glutaminyl-tRNA synthetases. The reaction takes place in the presence of glutamine and ATP through an activated phospho-Asp-tRNA(Asn) or phospho-Glu-tRNA(Gln).</text>
</comment>
<dbReference type="EC" id="6.3.5.-" evidence="11"/>